<dbReference type="Gene3D" id="1.10.287.480">
    <property type="entry name" value="helix hairpin bin"/>
    <property type="match status" value="1"/>
</dbReference>
<keyword evidence="1" id="KW-0963">Cytoplasm</keyword>
<dbReference type="Proteomes" id="UP000321635">
    <property type="component" value="Unassembled WGS sequence"/>
</dbReference>
<keyword evidence="5" id="KW-0676">Redox-active center</keyword>
<evidence type="ECO:0000313" key="7">
    <source>
        <dbReference type="Proteomes" id="UP000321635"/>
    </source>
</evidence>
<dbReference type="GO" id="GO:0042026">
    <property type="term" value="P:protein refolding"/>
    <property type="evidence" value="ECO:0007669"/>
    <property type="project" value="TreeGrafter"/>
</dbReference>
<dbReference type="Pfam" id="PF01430">
    <property type="entry name" value="HSP33"/>
    <property type="match status" value="1"/>
</dbReference>
<dbReference type="PIRSF" id="PIRSF005261">
    <property type="entry name" value="Heat_shock_Hsp33"/>
    <property type="match status" value="1"/>
</dbReference>
<reference evidence="6 7" key="1">
    <citation type="submission" date="2019-07" db="EMBL/GenBank/DDBJ databases">
        <title>Whole genome shotgun sequence of Acetobacter nitrogenifigens NBRC 105050.</title>
        <authorList>
            <person name="Hosoyama A."/>
            <person name="Uohara A."/>
            <person name="Ohji S."/>
            <person name="Ichikawa N."/>
        </authorList>
    </citation>
    <scope>NUCLEOTIDE SEQUENCE [LARGE SCALE GENOMIC DNA]</scope>
    <source>
        <strain evidence="6 7">NBRC 105050</strain>
    </source>
</reference>
<dbReference type="AlphaFoldDB" id="A0A511X7M2"/>
<evidence type="ECO:0000256" key="4">
    <source>
        <dbReference type="ARBA" id="ARBA00023186"/>
    </source>
</evidence>
<dbReference type="GO" id="GO:0005737">
    <property type="term" value="C:cytoplasm"/>
    <property type="evidence" value="ECO:0007669"/>
    <property type="project" value="InterPro"/>
</dbReference>
<keyword evidence="7" id="KW-1185">Reference proteome</keyword>
<keyword evidence="4" id="KW-0143">Chaperone</keyword>
<dbReference type="InterPro" id="IPR016154">
    <property type="entry name" value="Heat_shock_Hsp33_C"/>
</dbReference>
<dbReference type="Gene3D" id="3.90.1280.10">
    <property type="entry name" value="HSP33 redox switch-like"/>
    <property type="match status" value="1"/>
</dbReference>
<gene>
    <name evidence="6" type="ORF">ANI02nite_07990</name>
</gene>
<comment type="caution">
    <text evidence="6">The sequence shown here is derived from an EMBL/GenBank/DDBJ whole genome shotgun (WGS) entry which is preliminary data.</text>
</comment>
<sequence>MIDTPAFLDRGRPDVPDMVVPRGVTPFHLEGRPVRGRLVRLGALADALLSRHDNTPEVNALAGKALALVAGLSSALKFQGSFSLQVKGDGPLSLLAADCTDAGSLRFYARSDEEALPALLGEVATPSDRELFGNGYLALTVDQGADMDRHQGIVEIVGDDLAAMATHYFETSEQHACWLMLACERTSEGWRSGGLILERIASEGGVVTDDFGDGASRVSAPEDEDAWETATILARTLTAAELLDDGLPPEKLLNRLFHEESLRVGQPRALAYGCRCSRAKLVDILGRFSEDELDHMVVEDRIVMTCEFCNVDFRFSREEVGPRSA</sequence>
<protein>
    <submittedName>
        <fullName evidence="6">33 kDa chaperonin</fullName>
    </submittedName>
</protein>
<name>A0A511X7M2_9PROT</name>
<dbReference type="PANTHER" id="PTHR30111:SF1">
    <property type="entry name" value="33 KDA CHAPERONIN"/>
    <property type="match status" value="1"/>
</dbReference>
<dbReference type="InterPro" id="IPR023212">
    <property type="entry name" value="Hsp33_helix_hairpin_bin_dom_sf"/>
</dbReference>
<keyword evidence="3" id="KW-1015">Disulfide bond</keyword>
<evidence type="ECO:0000256" key="1">
    <source>
        <dbReference type="ARBA" id="ARBA00022490"/>
    </source>
</evidence>
<dbReference type="EMBL" id="BJYF01000003">
    <property type="protein sequence ID" value="GEN58915.1"/>
    <property type="molecule type" value="Genomic_DNA"/>
</dbReference>
<evidence type="ECO:0000256" key="5">
    <source>
        <dbReference type="ARBA" id="ARBA00023284"/>
    </source>
</evidence>
<organism evidence="6 7">
    <name type="scientific">Acetobacter nitrogenifigens DSM 23921 = NBRC 105050</name>
    <dbReference type="NCBI Taxonomy" id="1120919"/>
    <lineage>
        <taxon>Bacteria</taxon>
        <taxon>Pseudomonadati</taxon>
        <taxon>Pseudomonadota</taxon>
        <taxon>Alphaproteobacteria</taxon>
        <taxon>Acetobacterales</taxon>
        <taxon>Acetobacteraceae</taxon>
        <taxon>Acetobacter</taxon>
    </lineage>
</organism>
<evidence type="ECO:0000313" key="6">
    <source>
        <dbReference type="EMBL" id="GEN58915.1"/>
    </source>
</evidence>
<dbReference type="CDD" id="cd00498">
    <property type="entry name" value="Hsp33"/>
    <property type="match status" value="1"/>
</dbReference>
<dbReference type="InterPro" id="IPR000397">
    <property type="entry name" value="Heat_shock_Hsp33"/>
</dbReference>
<dbReference type="InterPro" id="IPR016153">
    <property type="entry name" value="Heat_shock_Hsp33_N"/>
</dbReference>
<evidence type="ECO:0000256" key="2">
    <source>
        <dbReference type="ARBA" id="ARBA00022833"/>
    </source>
</evidence>
<accession>A0A511X7M2</accession>
<dbReference type="PANTHER" id="PTHR30111">
    <property type="entry name" value="33 KDA CHAPERONIN"/>
    <property type="match status" value="1"/>
</dbReference>
<dbReference type="GO" id="GO:0044183">
    <property type="term" value="F:protein folding chaperone"/>
    <property type="evidence" value="ECO:0007669"/>
    <property type="project" value="TreeGrafter"/>
</dbReference>
<keyword evidence="2" id="KW-0862">Zinc</keyword>
<dbReference type="SUPFAM" id="SSF64397">
    <property type="entry name" value="Hsp33 domain"/>
    <property type="match status" value="1"/>
</dbReference>
<dbReference type="GO" id="GO:0051082">
    <property type="term" value="F:unfolded protein binding"/>
    <property type="evidence" value="ECO:0007669"/>
    <property type="project" value="InterPro"/>
</dbReference>
<dbReference type="Gene3D" id="3.55.30.10">
    <property type="entry name" value="Hsp33 domain"/>
    <property type="match status" value="1"/>
</dbReference>
<proteinExistence type="predicted"/>
<evidence type="ECO:0000256" key="3">
    <source>
        <dbReference type="ARBA" id="ARBA00023157"/>
    </source>
</evidence>
<dbReference type="SUPFAM" id="SSF118352">
    <property type="entry name" value="HSP33 redox switch-like"/>
    <property type="match status" value="1"/>
</dbReference>
<dbReference type="STRING" id="1120919.GCA_000429165_00819"/>